<dbReference type="Proteomes" id="UP000824596">
    <property type="component" value="Unassembled WGS sequence"/>
</dbReference>
<sequence>MSPSTLPDSYTTLSLPALRFAHHPPSSASVTPVIVVSLHRPAARNAFTDTMANSLVAAFNMLSDDPRVRAVVLASSDPASKTFCVGMDFNDAGDAPLVEKAELHRDQGGRVALAMYSCAKPVVAAVNGSAVGVGITMTLPANVRIASRGAKVGFVFGRRGFCMEACSSFFLPRLVGASKALHLVSTAAVYPAEHKLFSDLFSDVVAPDQVLPTALAIADDMAANVSPVASRLMKDMIYRAPATPEDAHLLESRLFHALILGDDAQEGRASFLQKRRPDFKATMDDAPAWYPWWSPVDVRVKPKI</sequence>
<dbReference type="PANTHER" id="PTHR43684:SF4">
    <property type="entry name" value="ENOYL-COA HYDRATASE_ISOMERASE FAMILY PROTEIN (AFU_ORTHOLOGUE AFUA_1G01890)"/>
    <property type="match status" value="1"/>
</dbReference>
<evidence type="ECO:0000313" key="2">
    <source>
        <dbReference type="EMBL" id="KAH0962387.1"/>
    </source>
</evidence>
<dbReference type="RefSeq" id="XP_044719900.1">
    <property type="nucleotide sequence ID" value="XM_044864960.1"/>
</dbReference>
<dbReference type="InterPro" id="IPR014748">
    <property type="entry name" value="Enoyl-CoA_hydra_C"/>
</dbReference>
<dbReference type="EMBL" id="JAIZPD010000006">
    <property type="protein sequence ID" value="KAH0962387.1"/>
    <property type="molecule type" value="Genomic_DNA"/>
</dbReference>
<accession>A0A9P8MVY3</accession>
<dbReference type="Gene3D" id="1.10.12.10">
    <property type="entry name" value="Lyase 2-enoyl-coa Hydratase, Chain A, domain 2"/>
    <property type="match status" value="1"/>
</dbReference>
<comment type="similarity">
    <text evidence="1">Belongs to the enoyl-CoA hydratase/isomerase family.</text>
</comment>
<dbReference type="InterPro" id="IPR001753">
    <property type="entry name" value="Enoyl-CoA_hydra/iso"/>
</dbReference>
<name>A0A9P8MVY3_9HYPO</name>
<dbReference type="CDD" id="cd06558">
    <property type="entry name" value="crotonase-like"/>
    <property type="match status" value="1"/>
</dbReference>
<dbReference type="Gene3D" id="3.90.226.10">
    <property type="entry name" value="2-enoyl-CoA Hydratase, Chain A, domain 1"/>
    <property type="match status" value="1"/>
</dbReference>
<protein>
    <submittedName>
        <fullName evidence="2">Enoyl-CoA hydratase/isomerase domain-containing protein</fullName>
    </submittedName>
</protein>
<keyword evidence="3" id="KW-1185">Reference proteome</keyword>
<dbReference type="Pfam" id="PF00378">
    <property type="entry name" value="ECH_1"/>
    <property type="match status" value="1"/>
</dbReference>
<dbReference type="PANTHER" id="PTHR43684">
    <property type="match status" value="1"/>
</dbReference>
<proteinExistence type="inferred from homology"/>
<dbReference type="AlphaFoldDB" id="A0A9P8MVY3"/>
<evidence type="ECO:0000313" key="3">
    <source>
        <dbReference type="Proteomes" id="UP000824596"/>
    </source>
</evidence>
<gene>
    <name evidence="2" type="ORF">HRG_06489</name>
</gene>
<dbReference type="InterPro" id="IPR029045">
    <property type="entry name" value="ClpP/crotonase-like_dom_sf"/>
</dbReference>
<dbReference type="GeneID" id="68355618"/>
<dbReference type="OrthoDB" id="2018133at2759"/>
<evidence type="ECO:0000256" key="1">
    <source>
        <dbReference type="ARBA" id="ARBA00005254"/>
    </source>
</evidence>
<organism evidence="2 3">
    <name type="scientific">Hirsutella rhossiliensis</name>
    <dbReference type="NCBI Taxonomy" id="111463"/>
    <lineage>
        <taxon>Eukaryota</taxon>
        <taxon>Fungi</taxon>
        <taxon>Dikarya</taxon>
        <taxon>Ascomycota</taxon>
        <taxon>Pezizomycotina</taxon>
        <taxon>Sordariomycetes</taxon>
        <taxon>Hypocreomycetidae</taxon>
        <taxon>Hypocreales</taxon>
        <taxon>Ophiocordycipitaceae</taxon>
        <taxon>Hirsutella</taxon>
    </lineage>
</organism>
<dbReference type="SUPFAM" id="SSF52096">
    <property type="entry name" value="ClpP/crotonase"/>
    <property type="match status" value="1"/>
</dbReference>
<dbReference type="InterPro" id="IPR051053">
    <property type="entry name" value="ECH/Chromodomain_protein"/>
</dbReference>
<comment type="caution">
    <text evidence="2">The sequence shown here is derived from an EMBL/GenBank/DDBJ whole genome shotgun (WGS) entry which is preliminary data.</text>
</comment>
<reference evidence="2" key="1">
    <citation type="submission" date="2021-09" db="EMBL/GenBank/DDBJ databases">
        <title>A high-quality genome of the endoparasitic fungus Hirsutella rhossiliensis with a comparison of Hirsutella genomes reveals transposable elements contributing to genome size variation.</title>
        <authorList>
            <person name="Lin R."/>
            <person name="Jiao Y."/>
            <person name="Sun X."/>
            <person name="Ling J."/>
            <person name="Xie B."/>
            <person name="Cheng X."/>
        </authorList>
    </citation>
    <scope>NUCLEOTIDE SEQUENCE</scope>
    <source>
        <strain evidence="2">HR02</strain>
    </source>
</reference>